<reference evidence="3 4" key="1">
    <citation type="submission" date="2015-12" db="EMBL/GenBank/DDBJ databases">
        <title>The genome of Folsomia candida.</title>
        <authorList>
            <person name="Faddeeva A."/>
            <person name="Derks M.F."/>
            <person name="Anvar Y."/>
            <person name="Smit S."/>
            <person name="Van Straalen N."/>
            <person name="Roelofs D."/>
        </authorList>
    </citation>
    <scope>NUCLEOTIDE SEQUENCE [LARGE SCALE GENOMIC DNA]</scope>
    <source>
        <strain evidence="3 4">VU population</strain>
        <tissue evidence="3">Whole body</tissue>
    </source>
</reference>
<protein>
    <recommendedName>
        <fullName evidence="2">DUF4806 domain-containing protein</fullName>
    </recommendedName>
</protein>
<comment type="caution">
    <text evidence="3">The sequence shown here is derived from an EMBL/GenBank/DDBJ whole genome shotgun (WGS) entry which is preliminary data.</text>
</comment>
<feature type="compositionally biased region" description="Polar residues" evidence="1">
    <location>
        <begin position="85"/>
        <end position="95"/>
    </location>
</feature>
<sequence length="600" mass="66759">MANFRKNYLVVEFLKENPITVDFIPSNWVVNDEECQWPPRCSSDKLKVLRRDRAKPAKSWGKCGIRILGEFDSYETALNGAKTAEVTSDLENNGQPEKRISRKKLPSSSSDHSGDDDKSSPNKKKLLQLANYNEQCTSQSVTPVVPPTTLYYLNFPSAENCVSLNELAGTSGTESIVLSNSENVLATTSEENSAHDLTPFVTTPSRETIGFETVVTPKANSNNQKGLQTTLIRHLAAIEKAQKAIEGKVDTILTHLQKTTDDQFDPSNYDYSTLPTFPLVSEDSLVEFETQLGLPKEKSIFINNLAGTGGRTLKEHIKLIFEKIITDELAIGFTYTGRGKGEKNSFKIYKNIEHCIISAVKLNKFVGVDEKAEYSPLICGPEEINIDDIDLDSTAFTSELDLHVGDWDSTPILRALANSHFPNLTSIKFKSNGKYQDKLGLVACQKFSVRSTLTNIAFQMTKCSFLVAAKANYELLTSMCQALIGACPNLENLLVCSSFYPDLTNCTKLQVFKYTFFQNWKVIDTSSVNTMLSGLPASARELDMDYVKKYDATYRIRPKVRLPSPLPNLASISVTNAESVYSIENILKLGQFRILDLVTI</sequence>
<feature type="domain" description="DUF4806" evidence="2">
    <location>
        <begin position="276"/>
        <end position="359"/>
    </location>
</feature>
<accession>A0A226D566</accession>
<gene>
    <name evidence="3" type="ORF">Fcan01_25310</name>
</gene>
<keyword evidence="4" id="KW-1185">Reference proteome</keyword>
<dbReference type="EMBL" id="LNIX01000036">
    <property type="protein sequence ID" value="OXA39887.1"/>
    <property type="molecule type" value="Genomic_DNA"/>
</dbReference>
<dbReference type="InterPro" id="IPR032071">
    <property type="entry name" value="DUF4806"/>
</dbReference>
<dbReference type="Pfam" id="PF16064">
    <property type="entry name" value="DUF4806"/>
    <property type="match status" value="1"/>
</dbReference>
<organism evidence="3 4">
    <name type="scientific">Folsomia candida</name>
    <name type="common">Springtail</name>
    <dbReference type="NCBI Taxonomy" id="158441"/>
    <lineage>
        <taxon>Eukaryota</taxon>
        <taxon>Metazoa</taxon>
        <taxon>Ecdysozoa</taxon>
        <taxon>Arthropoda</taxon>
        <taxon>Hexapoda</taxon>
        <taxon>Collembola</taxon>
        <taxon>Entomobryomorpha</taxon>
        <taxon>Isotomoidea</taxon>
        <taxon>Isotomidae</taxon>
        <taxon>Proisotominae</taxon>
        <taxon>Folsomia</taxon>
    </lineage>
</organism>
<evidence type="ECO:0000259" key="2">
    <source>
        <dbReference type="Pfam" id="PF16064"/>
    </source>
</evidence>
<evidence type="ECO:0000256" key="1">
    <source>
        <dbReference type="SAM" id="MobiDB-lite"/>
    </source>
</evidence>
<name>A0A226D566_FOLCA</name>
<evidence type="ECO:0000313" key="4">
    <source>
        <dbReference type="Proteomes" id="UP000198287"/>
    </source>
</evidence>
<proteinExistence type="predicted"/>
<dbReference type="PANTHER" id="PTHR34153">
    <property type="entry name" value="SI:CH211-262H13.3-RELATED-RELATED"/>
    <property type="match status" value="1"/>
</dbReference>
<dbReference type="AlphaFoldDB" id="A0A226D566"/>
<dbReference type="PANTHER" id="PTHR34153:SF2">
    <property type="entry name" value="SI:CH211-262H13.3-RELATED"/>
    <property type="match status" value="1"/>
</dbReference>
<feature type="region of interest" description="Disordered" evidence="1">
    <location>
        <begin position="85"/>
        <end position="122"/>
    </location>
</feature>
<evidence type="ECO:0000313" key="3">
    <source>
        <dbReference type="EMBL" id="OXA39887.1"/>
    </source>
</evidence>
<dbReference type="Proteomes" id="UP000198287">
    <property type="component" value="Unassembled WGS sequence"/>
</dbReference>